<dbReference type="OrthoDB" id="3543282at2759"/>
<dbReference type="Proteomes" id="UP001152300">
    <property type="component" value="Unassembled WGS sequence"/>
</dbReference>
<proteinExistence type="predicted"/>
<dbReference type="AlphaFoldDB" id="A0A9X0ANP8"/>
<sequence>MVISTRKPALSRIAGIWLLVHFLIVGVCGKVTLESVRNLTDVTRECRERIGGLGVSAGWEEGAGDGGRGDRSAIDDVRGYGGERGEGQVVLDGGDGIGNGDGDGDEIEDTITAALHMLCSDLLIELEKPLLSSDIAPEDTLTQLNCTNVKKDFDEFLKETTWFLYEIQERQMQWRWGGGSAVKGELEWLQGLWASRRANSQDRSFIEQQMGLYRDTGCFTKLNREVLRKDIEVVEYLNDLIDMFW</sequence>
<keyword evidence="3" id="KW-1185">Reference proteome</keyword>
<feature type="chain" id="PRO_5040961440" evidence="1">
    <location>
        <begin position="30"/>
        <end position="245"/>
    </location>
</feature>
<keyword evidence="1" id="KW-0732">Signal</keyword>
<accession>A0A9X0ANP8</accession>
<evidence type="ECO:0000313" key="2">
    <source>
        <dbReference type="EMBL" id="KAJ8066116.1"/>
    </source>
</evidence>
<organism evidence="2 3">
    <name type="scientific">Sclerotinia nivalis</name>
    <dbReference type="NCBI Taxonomy" id="352851"/>
    <lineage>
        <taxon>Eukaryota</taxon>
        <taxon>Fungi</taxon>
        <taxon>Dikarya</taxon>
        <taxon>Ascomycota</taxon>
        <taxon>Pezizomycotina</taxon>
        <taxon>Leotiomycetes</taxon>
        <taxon>Helotiales</taxon>
        <taxon>Sclerotiniaceae</taxon>
        <taxon>Sclerotinia</taxon>
    </lineage>
</organism>
<gene>
    <name evidence="2" type="ORF">OCU04_005207</name>
</gene>
<name>A0A9X0ANP8_9HELO</name>
<dbReference type="EMBL" id="JAPEIS010000005">
    <property type="protein sequence ID" value="KAJ8066116.1"/>
    <property type="molecule type" value="Genomic_DNA"/>
</dbReference>
<evidence type="ECO:0000256" key="1">
    <source>
        <dbReference type="SAM" id="SignalP"/>
    </source>
</evidence>
<evidence type="ECO:0000313" key="3">
    <source>
        <dbReference type="Proteomes" id="UP001152300"/>
    </source>
</evidence>
<reference evidence="2" key="1">
    <citation type="submission" date="2022-11" db="EMBL/GenBank/DDBJ databases">
        <title>Genome Resource of Sclerotinia nivalis Strain SnTB1, a Plant Pathogen Isolated from American Ginseng.</title>
        <authorList>
            <person name="Fan S."/>
        </authorList>
    </citation>
    <scope>NUCLEOTIDE SEQUENCE</scope>
    <source>
        <strain evidence="2">SnTB1</strain>
    </source>
</reference>
<comment type="caution">
    <text evidence="2">The sequence shown here is derived from an EMBL/GenBank/DDBJ whole genome shotgun (WGS) entry which is preliminary data.</text>
</comment>
<protein>
    <submittedName>
        <fullName evidence="2">Uncharacterized protein</fullName>
    </submittedName>
</protein>
<feature type="signal peptide" evidence="1">
    <location>
        <begin position="1"/>
        <end position="29"/>
    </location>
</feature>